<accession>A0A941IDU1</accession>
<dbReference type="EMBL" id="JAGSOT010000055">
    <property type="protein sequence ID" value="MBR7797460.1"/>
    <property type="molecule type" value="Genomic_DNA"/>
</dbReference>
<dbReference type="Gene3D" id="1.20.1270.360">
    <property type="match status" value="1"/>
</dbReference>
<reference evidence="1" key="1">
    <citation type="submission" date="2021-04" db="EMBL/GenBank/DDBJ databases">
        <title>Isolation and polyphasic classification of algal microorganism.</title>
        <authorList>
            <person name="Wang S."/>
        </authorList>
    </citation>
    <scope>NUCLEOTIDE SEQUENCE</scope>
    <source>
        <strain evidence="1">720a</strain>
    </source>
</reference>
<sequence length="123" mass="14058">MFNQNHLSYQTDQSHLPYHKIIKTIQHCEAVCESTIYTILQMDSSSHRNEQLRLLRDCADICTLTAKSIARNSYFAKSIASLCAQICEVCGNHCLQHPDQQSQYCGKTCLHCAQECRNFAINM</sequence>
<comment type="caution">
    <text evidence="1">The sequence shown here is derived from an EMBL/GenBank/DDBJ whole genome shotgun (WGS) entry which is preliminary data.</text>
</comment>
<name>A0A941IDU1_9BACI</name>
<dbReference type="InterPro" id="IPR005560">
    <property type="entry name" value="Csp_YhjQ"/>
</dbReference>
<proteinExistence type="predicted"/>
<evidence type="ECO:0000313" key="1">
    <source>
        <dbReference type="EMBL" id="MBR7797460.1"/>
    </source>
</evidence>
<dbReference type="InterPro" id="IPR044543">
    <property type="entry name" value="YHJQ-like"/>
</dbReference>
<keyword evidence="2" id="KW-1185">Reference proteome</keyword>
<dbReference type="PANTHER" id="PTHR37310:SF1">
    <property type="entry name" value="CYTOPLASMIC PROTEIN"/>
    <property type="match status" value="1"/>
</dbReference>
<evidence type="ECO:0000313" key="2">
    <source>
        <dbReference type="Proteomes" id="UP000675284"/>
    </source>
</evidence>
<dbReference type="Proteomes" id="UP000675284">
    <property type="component" value="Unassembled WGS sequence"/>
</dbReference>
<protein>
    <submittedName>
        <fullName evidence="1">Four-helix bundle copper-binding protein</fullName>
    </submittedName>
</protein>
<dbReference type="CDD" id="cd08026">
    <property type="entry name" value="DUF326"/>
    <property type="match status" value="1"/>
</dbReference>
<organism evidence="1 2">
    <name type="scientific">Virgibacillus salarius</name>
    <dbReference type="NCBI Taxonomy" id="447199"/>
    <lineage>
        <taxon>Bacteria</taxon>
        <taxon>Bacillati</taxon>
        <taxon>Bacillota</taxon>
        <taxon>Bacilli</taxon>
        <taxon>Bacillales</taxon>
        <taxon>Bacillaceae</taxon>
        <taxon>Virgibacillus</taxon>
    </lineage>
</organism>
<dbReference type="AlphaFoldDB" id="A0A941IDU1"/>
<dbReference type="PANTHER" id="PTHR37310">
    <property type="entry name" value="CYTOPLASMIC PROTEIN-RELATED"/>
    <property type="match status" value="1"/>
</dbReference>
<gene>
    <name evidence="1" type="ORF">KCX74_15620</name>
</gene>
<dbReference type="Pfam" id="PF03860">
    <property type="entry name" value="Csp"/>
    <property type="match status" value="1"/>
</dbReference>